<dbReference type="InterPro" id="IPR015854">
    <property type="entry name" value="ABC_transpr_LolD-like"/>
</dbReference>
<accession>A0A381CHW0</accession>
<dbReference type="Pfam" id="PF00005">
    <property type="entry name" value="ABC_tran"/>
    <property type="match status" value="1"/>
</dbReference>
<proteinExistence type="predicted"/>
<dbReference type="InterPro" id="IPR017871">
    <property type="entry name" value="ABC_transporter-like_CS"/>
</dbReference>
<dbReference type="GO" id="GO:0005524">
    <property type="term" value="F:ATP binding"/>
    <property type="evidence" value="ECO:0007669"/>
    <property type="project" value="UniProtKB-KW"/>
</dbReference>
<dbReference type="Gene3D" id="3.40.50.300">
    <property type="entry name" value="P-loop containing nucleotide triphosphate hydrolases"/>
    <property type="match status" value="1"/>
</dbReference>
<dbReference type="Proteomes" id="UP000576616">
    <property type="component" value="Unassembled WGS sequence"/>
</dbReference>
<evidence type="ECO:0000313" key="9">
    <source>
        <dbReference type="Proteomes" id="UP000382436"/>
    </source>
</evidence>
<gene>
    <name evidence="6" type="ORF">BZ274_03820</name>
    <name evidence="7" type="ORF">CJD00_07290</name>
    <name evidence="5" type="ORF">ES716_06445</name>
</gene>
<feature type="domain" description="ABC transporter" evidence="4">
    <location>
        <begin position="2"/>
        <end position="220"/>
    </location>
</feature>
<reference evidence="7 8" key="1">
    <citation type="submission" date="2018-05" db="EMBL/GenBank/DDBJ databases">
        <authorList>
            <consortium name="GenomeTrakr network: Whole genome sequencing for foodborne pathogen traceback"/>
        </authorList>
    </citation>
    <scope>NUCLEOTIDE SEQUENCE [LARGE SCALE GENOMIC DNA]</scope>
    <source>
        <strain evidence="7 8">NC_C6016</strain>
    </source>
</reference>
<dbReference type="Proteomes" id="UP000382436">
    <property type="component" value="Unassembled WGS sequence"/>
</dbReference>
<name>A0A381CHW0_CAMCO</name>
<evidence type="ECO:0000256" key="3">
    <source>
        <dbReference type="ARBA" id="ARBA00022840"/>
    </source>
</evidence>
<keyword evidence="2" id="KW-0547">Nucleotide-binding</keyword>
<evidence type="ECO:0000313" key="10">
    <source>
        <dbReference type="Proteomes" id="UP000576616"/>
    </source>
</evidence>
<dbReference type="GO" id="GO:0022857">
    <property type="term" value="F:transmembrane transporter activity"/>
    <property type="evidence" value="ECO:0007669"/>
    <property type="project" value="TreeGrafter"/>
</dbReference>
<comment type="caution">
    <text evidence="7">The sequence shown here is derived from an EMBL/GenBank/DDBJ whole genome shotgun (WGS) entry which is preliminary data.</text>
</comment>
<protein>
    <submittedName>
        <fullName evidence="7">ABC transporter ATP-binding protein</fullName>
    </submittedName>
</protein>
<dbReference type="InterPro" id="IPR017911">
    <property type="entry name" value="MacB-like_ATP-bd"/>
</dbReference>
<dbReference type="AlphaFoldDB" id="A0A381CHW0"/>
<dbReference type="SMART" id="SM00382">
    <property type="entry name" value="AAA"/>
    <property type="match status" value="1"/>
</dbReference>
<organism evidence="7 8">
    <name type="scientific">Campylobacter coli</name>
    <dbReference type="NCBI Taxonomy" id="195"/>
    <lineage>
        <taxon>Bacteria</taxon>
        <taxon>Pseudomonadati</taxon>
        <taxon>Campylobacterota</taxon>
        <taxon>Epsilonproteobacteria</taxon>
        <taxon>Campylobacterales</taxon>
        <taxon>Campylobacteraceae</taxon>
        <taxon>Campylobacter</taxon>
    </lineage>
</organism>
<dbReference type="InterPro" id="IPR027417">
    <property type="entry name" value="P-loop_NTPase"/>
</dbReference>
<dbReference type="InterPro" id="IPR003439">
    <property type="entry name" value="ABC_transporter-like_ATP-bd"/>
</dbReference>
<keyword evidence="3 7" id="KW-0067">ATP-binding</keyword>
<reference evidence="5 10" key="2">
    <citation type="submission" date="2019-01" db="EMBL/GenBank/DDBJ databases">
        <authorList>
            <consortium name="PulseNet: The National Subtyping Network for Foodborne Disease Surveillance"/>
            <person name="Tarr C.L."/>
            <person name="Trees E."/>
            <person name="Katz L.S."/>
            <person name="Carleton-Romer H.A."/>
            <person name="Stroika S."/>
            <person name="Kucerova Z."/>
            <person name="Roache K.F."/>
            <person name="Sabol A.L."/>
            <person name="Besser J."/>
            <person name="Gerner-Smidt P."/>
        </authorList>
    </citation>
    <scope>NUCLEOTIDE SEQUENCE [LARGE SCALE GENOMIC DNA]</scope>
    <source>
        <strain evidence="6 9">PNUSAC001435</strain>
        <strain evidence="5 10">PNUSAC007828</strain>
    </source>
</reference>
<dbReference type="GO" id="GO:0005886">
    <property type="term" value="C:plasma membrane"/>
    <property type="evidence" value="ECO:0007669"/>
    <property type="project" value="TreeGrafter"/>
</dbReference>
<evidence type="ECO:0000313" key="6">
    <source>
        <dbReference type="EMBL" id="EAJ9197310.1"/>
    </source>
</evidence>
<dbReference type="CDD" id="cd03255">
    <property type="entry name" value="ABC_MJ0796_LolCDE_FtsE"/>
    <property type="match status" value="1"/>
</dbReference>
<dbReference type="SUPFAM" id="SSF52540">
    <property type="entry name" value="P-loop containing nucleoside triphosphate hydrolases"/>
    <property type="match status" value="1"/>
</dbReference>
<dbReference type="PROSITE" id="PS00211">
    <property type="entry name" value="ABC_TRANSPORTER_1"/>
    <property type="match status" value="1"/>
</dbReference>
<evidence type="ECO:0000313" key="5">
    <source>
        <dbReference type="EMBL" id="EAH8157560.1"/>
    </source>
</evidence>
<dbReference type="STRING" id="195.ATE51_02424"/>
<sequence length="221" mass="24974">MSNLIQAHKLSLGYDELVIKEASFTFKDDDFVFITGKSGSGKSTLLKSFYGDLELLSGQLEVCGSSMRKIGNSELLKLRQQIGIIFQDYRLIQEYSVEKNVMLPLMIKGYSKKVCHDQASKLLKHVNLTFKADKLPNQLSGGEQQRVAMARALAHNPKLLLCDEPTGNLDEYSSDIIWTLLKSARELLGTCVVVVTHRIPSNLRLNYRRFNIENGNMNEIF</sequence>
<dbReference type="PANTHER" id="PTHR24220">
    <property type="entry name" value="IMPORT ATP-BINDING PROTEIN"/>
    <property type="match status" value="1"/>
</dbReference>
<dbReference type="OrthoDB" id="9809450at2"/>
<dbReference type="RefSeq" id="WP_002784315.1">
    <property type="nucleotide sequence ID" value="NZ_AANORL020000001.1"/>
</dbReference>
<dbReference type="Proteomes" id="UP000361993">
    <property type="component" value="Unassembled WGS sequence"/>
</dbReference>
<evidence type="ECO:0000313" key="8">
    <source>
        <dbReference type="Proteomes" id="UP000361993"/>
    </source>
</evidence>
<dbReference type="EMBL" id="AABKAB010000011">
    <property type="protein sequence ID" value="EAH8157560.1"/>
    <property type="molecule type" value="Genomic_DNA"/>
</dbReference>
<dbReference type="GO" id="GO:0016887">
    <property type="term" value="F:ATP hydrolysis activity"/>
    <property type="evidence" value="ECO:0007669"/>
    <property type="project" value="InterPro"/>
</dbReference>
<dbReference type="EMBL" id="AACDUL010000013">
    <property type="protein sequence ID" value="EAK1510056.1"/>
    <property type="molecule type" value="Genomic_DNA"/>
</dbReference>
<dbReference type="InterPro" id="IPR003593">
    <property type="entry name" value="AAA+_ATPase"/>
</dbReference>
<keyword evidence="1" id="KW-0813">Transport</keyword>
<dbReference type="PROSITE" id="PS50893">
    <property type="entry name" value="ABC_TRANSPORTER_2"/>
    <property type="match status" value="1"/>
</dbReference>
<evidence type="ECO:0000256" key="2">
    <source>
        <dbReference type="ARBA" id="ARBA00022741"/>
    </source>
</evidence>
<evidence type="ECO:0000256" key="1">
    <source>
        <dbReference type="ARBA" id="ARBA00022448"/>
    </source>
</evidence>
<dbReference type="EMBL" id="AACBVJ010000006">
    <property type="protein sequence ID" value="EAJ9197310.1"/>
    <property type="molecule type" value="Genomic_DNA"/>
</dbReference>
<dbReference type="PANTHER" id="PTHR24220:SF86">
    <property type="entry name" value="ABC TRANSPORTER ABCH.1"/>
    <property type="match status" value="1"/>
</dbReference>
<evidence type="ECO:0000259" key="4">
    <source>
        <dbReference type="PROSITE" id="PS50893"/>
    </source>
</evidence>
<evidence type="ECO:0000313" key="7">
    <source>
        <dbReference type="EMBL" id="EAK1510056.1"/>
    </source>
</evidence>